<keyword evidence="4" id="KW-1185">Reference proteome</keyword>
<evidence type="ECO:0000256" key="1">
    <source>
        <dbReference type="SAM" id="Phobius"/>
    </source>
</evidence>
<protein>
    <submittedName>
        <fullName evidence="3">Repeat protein</fullName>
    </submittedName>
</protein>
<dbReference type="Proteomes" id="UP000070467">
    <property type="component" value="Unassembled WGS sequence"/>
</dbReference>
<reference evidence="3 4" key="1">
    <citation type="submission" date="2016-01" db="EMBL/GenBank/DDBJ databases">
        <authorList>
            <person name="Mitreva M."/>
            <person name="Pepin K.H."/>
            <person name="Mihindukulasuriya K.A."/>
            <person name="Fulton R."/>
            <person name="Fronick C."/>
            <person name="O'Laughlin M."/>
            <person name="Miner T."/>
            <person name="Herter B."/>
            <person name="Rosa B.A."/>
            <person name="Cordes M."/>
            <person name="Tomlinson C."/>
            <person name="Wollam A."/>
            <person name="Palsikar V.B."/>
            <person name="Mardis E.R."/>
            <person name="Wilson R.K."/>
        </authorList>
    </citation>
    <scope>NUCLEOTIDE SEQUENCE [LARGE SCALE GENOMIC DNA]</scope>
    <source>
        <strain evidence="3 4">KA00071</strain>
    </source>
</reference>
<accession>A0ABR5TP42</accession>
<feature type="domain" description="SpaA-like prealbumin fold" evidence="2">
    <location>
        <begin position="488"/>
        <end position="580"/>
    </location>
</feature>
<dbReference type="Pfam" id="PF17802">
    <property type="entry name" value="SpaA"/>
    <property type="match status" value="1"/>
</dbReference>
<keyword evidence="1" id="KW-0812">Transmembrane</keyword>
<proteinExistence type="predicted"/>
<dbReference type="NCBIfam" id="TIGR04226">
    <property type="entry name" value="RrgB_K2N_iso_D2"/>
    <property type="match status" value="1"/>
</dbReference>
<dbReference type="InterPro" id="IPR013783">
    <property type="entry name" value="Ig-like_fold"/>
</dbReference>
<dbReference type="InterPro" id="IPR026466">
    <property type="entry name" value="Fim_isopep_form_D2_dom"/>
</dbReference>
<evidence type="ECO:0000259" key="2">
    <source>
        <dbReference type="Pfam" id="PF17802"/>
    </source>
</evidence>
<organism evidence="3 4">
    <name type="scientific">Gemelliphila asaccharolytica</name>
    <dbReference type="NCBI Taxonomy" id="502393"/>
    <lineage>
        <taxon>Bacteria</taxon>
        <taxon>Bacillati</taxon>
        <taxon>Bacillota</taxon>
        <taxon>Bacilli</taxon>
        <taxon>Bacillales</taxon>
        <taxon>Gemellaceae</taxon>
        <taxon>Gemelliphila</taxon>
    </lineage>
</organism>
<evidence type="ECO:0000313" key="4">
    <source>
        <dbReference type="Proteomes" id="UP000070467"/>
    </source>
</evidence>
<name>A0ABR5TP42_9BACL</name>
<gene>
    <name evidence="3" type="ORF">HMPREF1871_00841</name>
</gene>
<dbReference type="Gene3D" id="2.60.40.740">
    <property type="match status" value="1"/>
</dbReference>
<keyword evidence="1" id="KW-1133">Transmembrane helix</keyword>
<keyword evidence="1" id="KW-0472">Membrane</keyword>
<sequence length="628" mass="70120">MKEKFFIFKLKYKKNKRRIKMKNIYKNIGKITISLALLFAVSPVTYLGNASKGTTVTLHKLAYQDSVTEVNNTGGEIDLNSFGQKVRNWNKNKDGVVKFTAYKLDKKQLNTDKKAQNIANEVSDAIKNNVDLPYGAEAKGEVEVDDNGNVNFSSLDDGTYVFVETTSSDIVKQTAKPMLISLPMSDAEGKTNLENIHLYAKNKINPIEIKFTKYVKKFGEQVSILQNNQSGFSLYKGEPGQGTLIPDSYQDLTSGSITVTDLLIGKYYFVEESKIDPQKPNYGPDNIIYDKDVTNNTNNKLTFEYTNEGKIVFPADSLLSEGKKVVNYTKPNVEKTVDKEDVAFDEDINFTINTQIPDNIDKYETYSVKDTPDESLKINADSVKVGYDEKGEFKNVAFTKDFQNNILTVTPDLTAIKSLAGKTLKITYTAKLDKDKAQTGQDINNKAEFDFNNGVVVEKNTSEKSVKTYEASLEKTDSGVFNTGVIKQGLKDAKFILAKANSNDKGNITKYLKIDKTTKEYTWVDNKDDATELSTGENGILNVKGLANGHYFFIETKAPTGYNMNSNPYNHFEIKDASAINKNQVKVSNDKKPDKPMTGTEVTLIVIAVLACVVVITVVVKTCQRRKR</sequence>
<comment type="caution">
    <text evidence="3">The sequence shown here is derived from an EMBL/GenBank/DDBJ whole genome shotgun (WGS) entry which is preliminary data.</text>
</comment>
<feature type="transmembrane region" description="Helical" evidence="1">
    <location>
        <begin position="602"/>
        <end position="620"/>
    </location>
</feature>
<dbReference type="EMBL" id="LSDB01000038">
    <property type="protein sequence ID" value="KXB57669.1"/>
    <property type="molecule type" value="Genomic_DNA"/>
</dbReference>
<evidence type="ECO:0000313" key="3">
    <source>
        <dbReference type="EMBL" id="KXB57669.1"/>
    </source>
</evidence>
<dbReference type="Gene3D" id="2.60.40.10">
    <property type="entry name" value="Immunoglobulins"/>
    <property type="match status" value="2"/>
</dbReference>
<dbReference type="InterPro" id="IPR041033">
    <property type="entry name" value="SpaA_PFL_dom_1"/>
</dbReference>